<evidence type="ECO:0000313" key="3">
    <source>
        <dbReference type="Proteomes" id="UP000826540"/>
    </source>
</evidence>
<dbReference type="CDD" id="cd04301">
    <property type="entry name" value="NAT_SF"/>
    <property type="match status" value="1"/>
</dbReference>
<name>A0ABX8WY08_9CYAN</name>
<keyword evidence="3" id="KW-1185">Reference proteome</keyword>
<dbReference type="InterPro" id="IPR000182">
    <property type="entry name" value="GNAT_dom"/>
</dbReference>
<dbReference type="PROSITE" id="PS51186">
    <property type="entry name" value="GNAT"/>
    <property type="match status" value="1"/>
</dbReference>
<accession>A0ABX8WY08</accession>
<organism evidence="2 3">
    <name type="scientific">Sphaerospermopsis torques-reginae ITEP-024</name>
    <dbReference type="NCBI Taxonomy" id="984208"/>
    <lineage>
        <taxon>Bacteria</taxon>
        <taxon>Bacillati</taxon>
        <taxon>Cyanobacteriota</taxon>
        <taxon>Cyanophyceae</taxon>
        <taxon>Nostocales</taxon>
        <taxon>Aphanizomenonaceae</taxon>
        <taxon>Sphaerospermopsis</taxon>
        <taxon>Sphaerospermopsis torques-reginae</taxon>
    </lineage>
</organism>
<evidence type="ECO:0000313" key="2">
    <source>
        <dbReference type="EMBL" id="QYX31296.1"/>
    </source>
</evidence>
<sequence>MKEIKAPQGIEIKRNYETEKKNEVIDKRKYFCYDIYYQNLHIGASFYKMKQDPEMHWYIETFFINEYYREKGYGSYLLKYLCNMMWSEKSLPIIIYPAPVNCKKEDFIDWFTKRGFVENHDILPGKIYYSLYPQCFI</sequence>
<feature type="domain" description="N-acetyltransferase" evidence="1">
    <location>
        <begin position="1"/>
        <end position="137"/>
    </location>
</feature>
<reference evidence="2 3" key="1">
    <citation type="journal article" date="2022" name="J. Am. Chem. Soc.">
        <title>Biosynthesis of Guanitoxin Enables Global Environmental Detection in Freshwater Cyanobacteria.</title>
        <authorList>
            <person name="Lima S.T."/>
            <person name="Fallon T.R."/>
            <person name="Cordoza J.L."/>
            <person name="Chekan J.R."/>
            <person name="Delbaje E."/>
            <person name="Hopiavuori A.R."/>
            <person name="Alvarenga D.O."/>
            <person name="Wood S.M."/>
            <person name="Luhavaya H."/>
            <person name="Baumgartner J.T."/>
            <person name="Dorr F.A."/>
            <person name="Etchegaray A."/>
            <person name="Pinto E."/>
            <person name="McKinnie S.M.K."/>
            <person name="Fiore M.F."/>
            <person name="Moore B.S."/>
        </authorList>
    </citation>
    <scope>NUCLEOTIDE SEQUENCE [LARGE SCALE GENOMIC DNA]</scope>
    <source>
        <strain evidence="2 3">ITEP-024</strain>
    </source>
</reference>
<evidence type="ECO:0000259" key="1">
    <source>
        <dbReference type="PROSITE" id="PS51186"/>
    </source>
</evidence>
<dbReference type="Pfam" id="PF00583">
    <property type="entry name" value="Acetyltransf_1"/>
    <property type="match status" value="1"/>
</dbReference>
<dbReference type="EMBL" id="CP080598">
    <property type="protein sequence ID" value="QYX31296.1"/>
    <property type="molecule type" value="Genomic_DNA"/>
</dbReference>
<dbReference type="Gene3D" id="3.40.630.30">
    <property type="match status" value="1"/>
</dbReference>
<dbReference type="Proteomes" id="UP000826540">
    <property type="component" value="Chromosome"/>
</dbReference>
<proteinExistence type="predicted"/>
<dbReference type="RefSeq" id="WP_220609360.1">
    <property type="nucleotide sequence ID" value="NZ_CP080598.1"/>
</dbReference>
<protein>
    <submittedName>
        <fullName evidence="2">GNAT family N-acetyltransferase</fullName>
    </submittedName>
</protein>
<dbReference type="InterPro" id="IPR016181">
    <property type="entry name" value="Acyl_CoA_acyltransferase"/>
</dbReference>
<gene>
    <name evidence="2" type="ORF">K2F26_21145</name>
</gene>
<dbReference type="SUPFAM" id="SSF55729">
    <property type="entry name" value="Acyl-CoA N-acyltransferases (Nat)"/>
    <property type="match status" value="1"/>
</dbReference>